<proteinExistence type="predicted"/>
<dbReference type="Gene3D" id="3.90.1200.10">
    <property type="match status" value="2"/>
</dbReference>
<reference evidence="2 3" key="1">
    <citation type="submission" date="2020-02" db="EMBL/GenBank/DDBJ databases">
        <authorList>
            <person name="Sun Q."/>
        </authorList>
    </citation>
    <scope>NUCLEOTIDE SEQUENCE [LARGE SCALE GENOMIC DNA]</scope>
    <source>
        <strain evidence="2 3">YIM 13062</strain>
    </source>
</reference>
<dbReference type="InterPro" id="IPR002575">
    <property type="entry name" value="Aminoglycoside_PTrfase"/>
</dbReference>
<feature type="domain" description="Aminoglycoside phosphotransferase" evidence="1">
    <location>
        <begin position="569"/>
        <end position="754"/>
    </location>
</feature>
<accession>A0A846TUR8</accession>
<dbReference type="AlphaFoldDB" id="A0A846TUR8"/>
<dbReference type="InterPro" id="IPR011009">
    <property type="entry name" value="Kinase-like_dom_sf"/>
</dbReference>
<keyword evidence="2" id="KW-0808">Transferase</keyword>
<evidence type="ECO:0000313" key="2">
    <source>
        <dbReference type="EMBL" id="NKE09484.1"/>
    </source>
</evidence>
<gene>
    <name evidence="2" type="ORF">GTW58_05920</name>
</gene>
<dbReference type="RefSeq" id="WP_119932865.1">
    <property type="nucleotide sequence ID" value="NZ_JAAVUN010000009.1"/>
</dbReference>
<evidence type="ECO:0000259" key="1">
    <source>
        <dbReference type="Pfam" id="PF01636"/>
    </source>
</evidence>
<dbReference type="Pfam" id="PF01636">
    <property type="entry name" value="APH"/>
    <property type="match status" value="1"/>
</dbReference>
<comment type="caution">
    <text evidence="2">The sequence shown here is derived from an EMBL/GenBank/DDBJ whole genome shotgun (WGS) entry which is preliminary data.</text>
</comment>
<protein>
    <submittedName>
        <fullName evidence="2">Phosphotransferase</fullName>
    </submittedName>
</protein>
<dbReference type="SUPFAM" id="SSF56112">
    <property type="entry name" value="Protein kinase-like (PK-like)"/>
    <property type="match status" value="2"/>
</dbReference>
<sequence>MNVDLTDTPVSAEHLPGVNWILNPHRLWDLPLAHSAPLGGGAADGLHLRTSYLRYKPSVAAVARLDLSATGHGNRVTAGGGPARSQVLWVATYSPQAGGKLEKLRITLQQLYGVAGQEMVATCQIPGRPGHVLAVGLPAADPKLVKVLHKVLGASAAGLGTAHSPWRVLRFNPQRRMVLAGGPGGSAPETVVKISAKAPAVSESTLAVLASDAVPIQVTTTAPGICPDPHVRCYPWYGDGDLTDHAVDTSTVEAARKAGRGLVRLHSCADRLAEKIVNRIPDSPDPVARMEVMATDLMAVDPDVAAQFRAVADRITVNLEITASLGTGTALRVLHGDFSADQVLVNSTAFSPGHSSSNPHSDDDGVMITDLDRMRLGQAADDLGNAVSSGIMTQLAQMAPSQDWEPVLDSVTAAMVEGYRELSGAPSDHQIRTWAGFHLLMRVMTAFRDCSPHWPQRMHQVVQAAGALVPEAVPTTLTVQQPGGDLETFTVKRAWPKADGRLNAEVIDSTGRVRAAAATPNPHRLGLTEWKVNTVGSDHKLPGLEELSRHGQVVVHRRGRRAVVATADRYVKLLAADKVPETARLSHEIHHLATAAGFVVPRVVSSGTDRVEFSVVAGQNLHSVGAAGQEENYAAGIRAWAHRWPNLVRADLASSTLPIYTAADEIRTLETWRQRLAAFPAASDVDPAAWADAVTKVQQMLADLPAGPSWRPGVLHRDLHEKQLLLDAVSGSIGLLDFDTAAIGDPALDLANLGVHLDLHSAQGVLSAQLHTVATRTVTEVACELAVTAQRMEAYRAATRARLVCVYAFRPQWKHLARTWAQDLIRDL</sequence>
<dbReference type="GO" id="GO:0016740">
    <property type="term" value="F:transferase activity"/>
    <property type="evidence" value="ECO:0007669"/>
    <property type="project" value="UniProtKB-KW"/>
</dbReference>
<name>A0A846TUR8_9MICC</name>
<dbReference type="Proteomes" id="UP000521379">
    <property type="component" value="Unassembled WGS sequence"/>
</dbReference>
<dbReference type="EMBL" id="JAAVUN010000009">
    <property type="protein sequence ID" value="NKE09484.1"/>
    <property type="molecule type" value="Genomic_DNA"/>
</dbReference>
<keyword evidence="3" id="KW-1185">Reference proteome</keyword>
<organism evidence="2 3">
    <name type="scientific">Kocuria subflava</name>
    <dbReference type="NCBI Taxonomy" id="1736139"/>
    <lineage>
        <taxon>Bacteria</taxon>
        <taxon>Bacillati</taxon>
        <taxon>Actinomycetota</taxon>
        <taxon>Actinomycetes</taxon>
        <taxon>Micrococcales</taxon>
        <taxon>Micrococcaceae</taxon>
        <taxon>Kocuria</taxon>
    </lineage>
</organism>
<evidence type="ECO:0000313" key="3">
    <source>
        <dbReference type="Proteomes" id="UP000521379"/>
    </source>
</evidence>